<evidence type="ECO:0000256" key="3">
    <source>
        <dbReference type="ARBA" id="ARBA00022898"/>
    </source>
</evidence>
<evidence type="ECO:0000313" key="7">
    <source>
        <dbReference type="EMBL" id="QKX60223.1"/>
    </source>
</evidence>
<evidence type="ECO:0000256" key="5">
    <source>
        <dbReference type="SAM" id="MobiDB-lite"/>
    </source>
</evidence>
<dbReference type="CDD" id="cd01562">
    <property type="entry name" value="Thr-dehyd"/>
    <property type="match status" value="1"/>
</dbReference>
<gene>
    <name evidence="7" type="ORF">TRUGW13939_07366</name>
</gene>
<keyword evidence="8" id="KW-1185">Reference proteome</keyword>
<dbReference type="GO" id="GO:0000287">
    <property type="term" value="F:magnesium ion binding"/>
    <property type="evidence" value="ECO:0007669"/>
    <property type="project" value="TreeGrafter"/>
</dbReference>
<dbReference type="EMBL" id="CP055901">
    <property type="protein sequence ID" value="QKX60223.1"/>
    <property type="molecule type" value="Genomic_DNA"/>
</dbReference>
<keyword evidence="3" id="KW-0663">Pyridoxal phosphate</keyword>
<proteinExistence type="inferred from homology"/>
<dbReference type="PANTHER" id="PTHR43050:SF1">
    <property type="entry name" value="SERINE RACEMASE"/>
    <property type="match status" value="1"/>
</dbReference>
<dbReference type="OrthoDB" id="271064at2759"/>
<dbReference type="RefSeq" id="XP_035346400.1">
    <property type="nucleotide sequence ID" value="XM_035490507.1"/>
</dbReference>
<name>A0A7H8R5U4_TALRU</name>
<dbReference type="GO" id="GO:0030170">
    <property type="term" value="F:pyridoxal phosphate binding"/>
    <property type="evidence" value="ECO:0007669"/>
    <property type="project" value="TreeGrafter"/>
</dbReference>
<comment type="cofactor">
    <cofactor evidence="1">
        <name>pyridoxal 5'-phosphate</name>
        <dbReference type="ChEBI" id="CHEBI:597326"/>
    </cofactor>
</comment>
<feature type="domain" description="Tryptophan synthase beta chain-like PALP" evidence="6">
    <location>
        <begin position="65"/>
        <end position="337"/>
    </location>
</feature>
<dbReference type="Gene3D" id="3.40.50.1100">
    <property type="match status" value="2"/>
</dbReference>
<sequence>MADIQTCPSLSRASVEEAARRINGKVHRTPVLSSRYIDSVASTPRTTDELIGTEWEGQELARPRMHILFKCENLQKIGAFKPRGAFNSTLRFLEEQEKSQQVAASADQLPVRIISHSSGNHAQAVALAAGELGLAAHIVMPSVSMPAKIAATRGYGATIHFSGSTPQERMAVVEKLISEPGFRNVFIPPYDHPDTILGQGTLGLELQEQAAELLAPNNKLDGIMAPCGGGGMLSGVALSCQGTGINVFGSEPSFEGADDCRRGLLAGKRIEVVRSTTIADGLRTPVGEIPWSVISDKKNVQGLFAVTDDQIRDALELVLQRMKIMIEPSSAVPLAVALYNEDFRRIIENECKNGRVYNLGVVVSGGNVDVRLLPQLLKPIRPGRDAVDARSWVCLANMEFVFNGLRIPLLVASATDDSVNIPGTSRSKTPTFFMNTFSGDVLHYVQVTHPRSQDCHAPHYIDVDILSEKSKFHEEDEFQSPCVARPKDSELGRHSLASSDKFGDIMQDYRSRSSQQLNPASTIQFLDESDGYILQFYERVVCSKMSLLDNENHNPHRFLVMPMVFSSTNILSAVLTVGATKLSFIDTRFHQKALFHRQQTLINLADTLQHIGSGLANYLEALTSTLLLCWSDISDSCRSSWTKHLMGLAGILNACPEQADHDPHASKLIRACRQYLVYHIIMTKATFCDNSILPNSKSTLSNFLSYGELTSDCDGKYSQEMLFPEQGSWNTPEKPRLLSIGALEDLDHIDTHQGFSNSLLLLVNDICDLVEYRDTRDPNHTAHVTQRVYQLENSLQNLVQLQPEGMYGQIGSQNMTQDEKSSSTQSPQRRLQSIMATAEANRLAAFLFLHETCALHFPEITPKFQASRSDYIQKILSLVEAICNEHVTAALPIWPVFMAGFCTGEENRVRILNILDKFQGQRLFGSIPPACAAIEHLWKQRDLSADENPRNHLPTLSSLALSQTMGPKRSRNKQLKYLQTRAKNSGVVEMQYPWEQAISMLKGSILILT</sequence>
<dbReference type="SUPFAM" id="SSF53686">
    <property type="entry name" value="Tryptophan synthase beta subunit-like PLP-dependent enzymes"/>
    <property type="match status" value="1"/>
</dbReference>
<dbReference type="GeneID" id="55994859"/>
<comment type="similarity">
    <text evidence="2">Belongs to the serine/threonine dehydratase family.</text>
</comment>
<protein>
    <recommendedName>
        <fullName evidence="6">Tryptophan synthase beta chain-like PALP domain-containing protein</fullName>
    </recommendedName>
</protein>
<evidence type="ECO:0000259" key="6">
    <source>
        <dbReference type="Pfam" id="PF00291"/>
    </source>
</evidence>
<dbReference type="InterPro" id="IPR001926">
    <property type="entry name" value="TrpB-like_PALP"/>
</dbReference>
<organism evidence="7 8">
    <name type="scientific">Talaromyces rugulosus</name>
    <name type="common">Penicillium rugulosum</name>
    <dbReference type="NCBI Taxonomy" id="121627"/>
    <lineage>
        <taxon>Eukaryota</taxon>
        <taxon>Fungi</taxon>
        <taxon>Dikarya</taxon>
        <taxon>Ascomycota</taxon>
        <taxon>Pezizomycotina</taxon>
        <taxon>Eurotiomycetes</taxon>
        <taxon>Eurotiomycetidae</taxon>
        <taxon>Eurotiales</taxon>
        <taxon>Trichocomaceae</taxon>
        <taxon>Talaromyces</taxon>
        <taxon>Talaromyces sect. Islandici</taxon>
    </lineage>
</organism>
<dbReference type="KEGG" id="trg:TRUGW13939_07366"/>
<dbReference type="GO" id="GO:0005524">
    <property type="term" value="F:ATP binding"/>
    <property type="evidence" value="ECO:0007669"/>
    <property type="project" value="TreeGrafter"/>
</dbReference>
<evidence type="ECO:0000256" key="1">
    <source>
        <dbReference type="ARBA" id="ARBA00001933"/>
    </source>
</evidence>
<dbReference type="GO" id="GO:0030378">
    <property type="term" value="F:serine racemase activity"/>
    <property type="evidence" value="ECO:0007669"/>
    <property type="project" value="TreeGrafter"/>
</dbReference>
<reference evidence="8" key="1">
    <citation type="submission" date="2020-06" db="EMBL/GenBank/DDBJ databases">
        <title>A chromosome-scale genome assembly of Talaromyces rugulosus W13939.</title>
        <authorList>
            <person name="Wang B."/>
            <person name="Guo L."/>
            <person name="Ye K."/>
            <person name="Wang L."/>
        </authorList>
    </citation>
    <scope>NUCLEOTIDE SEQUENCE [LARGE SCALE GENOMIC DNA]</scope>
    <source>
        <strain evidence="8">W13939</strain>
    </source>
</reference>
<dbReference type="AlphaFoldDB" id="A0A7H8R5U4"/>
<dbReference type="PANTHER" id="PTHR43050">
    <property type="entry name" value="SERINE / THREONINE RACEMASE FAMILY MEMBER"/>
    <property type="match status" value="1"/>
</dbReference>
<dbReference type="InterPro" id="IPR021858">
    <property type="entry name" value="Fun_TF"/>
</dbReference>
<evidence type="ECO:0000256" key="2">
    <source>
        <dbReference type="ARBA" id="ARBA00010869"/>
    </source>
</evidence>
<accession>A0A7H8R5U4</accession>
<dbReference type="Pfam" id="PF00291">
    <property type="entry name" value="PALP"/>
    <property type="match status" value="1"/>
</dbReference>
<dbReference type="Pfam" id="PF11951">
    <property type="entry name" value="Fungal_trans_2"/>
    <property type="match status" value="1"/>
</dbReference>
<dbReference type="GO" id="GO:0018114">
    <property type="term" value="F:threonine racemase activity"/>
    <property type="evidence" value="ECO:0007669"/>
    <property type="project" value="TreeGrafter"/>
</dbReference>
<dbReference type="GO" id="GO:0008721">
    <property type="term" value="F:D-serine ammonia-lyase activity"/>
    <property type="evidence" value="ECO:0007669"/>
    <property type="project" value="TreeGrafter"/>
</dbReference>
<dbReference type="InterPro" id="IPR036052">
    <property type="entry name" value="TrpB-like_PALP_sf"/>
</dbReference>
<dbReference type="Proteomes" id="UP000509510">
    <property type="component" value="Chromosome IV"/>
</dbReference>
<feature type="region of interest" description="Disordered" evidence="5">
    <location>
        <begin position="809"/>
        <end position="831"/>
    </location>
</feature>
<feature type="compositionally biased region" description="Polar residues" evidence="5">
    <location>
        <begin position="810"/>
        <end position="831"/>
    </location>
</feature>
<evidence type="ECO:0000256" key="4">
    <source>
        <dbReference type="ARBA" id="ARBA00023239"/>
    </source>
</evidence>
<dbReference type="GO" id="GO:0003941">
    <property type="term" value="F:L-serine ammonia-lyase activity"/>
    <property type="evidence" value="ECO:0007669"/>
    <property type="project" value="TreeGrafter"/>
</dbReference>
<keyword evidence="4" id="KW-0456">Lyase</keyword>
<dbReference type="FunFam" id="3.40.50.1100:FF:000005">
    <property type="entry name" value="Threonine dehydratase catabolic"/>
    <property type="match status" value="1"/>
</dbReference>
<evidence type="ECO:0000313" key="8">
    <source>
        <dbReference type="Proteomes" id="UP000509510"/>
    </source>
</evidence>